<feature type="compositionally biased region" description="Polar residues" evidence="1">
    <location>
        <begin position="68"/>
        <end position="83"/>
    </location>
</feature>
<feature type="compositionally biased region" description="Pro residues" evidence="1">
    <location>
        <begin position="84"/>
        <end position="97"/>
    </location>
</feature>
<dbReference type="PROSITE" id="PS51782">
    <property type="entry name" value="LYSM"/>
    <property type="match status" value="1"/>
</dbReference>
<dbReference type="CDD" id="cd00118">
    <property type="entry name" value="LysM"/>
    <property type="match status" value="1"/>
</dbReference>
<dbReference type="InterPro" id="IPR018392">
    <property type="entry name" value="LysM"/>
</dbReference>
<dbReference type="Proteomes" id="UP000251186">
    <property type="component" value="Unassembled WGS sequence"/>
</dbReference>
<dbReference type="SMART" id="SM00257">
    <property type="entry name" value="LysM"/>
    <property type="match status" value="1"/>
</dbReference>
<dbReference type="PANTHER" id="PTHR21666:SF270">
    <property type="entry name" value="MUREIN HYDROLASE ACTIVATOR ENVC"/>
    <property type="match status" value="1"/>
</dbReference>
<dbReference type="GO" id="GO:0004222">
    <property type="term" value="F:metalloendopeptidase activity"/>
    <property type="evidence" value="ECO:0007669"/>
    <property type="project" value="TreeGrafter"/>
</dbReference>
<evidence type="ECO:0000259" key="2">
    <source>
        <dbReference type="PROSITE" id="PS51782"/>
    </source>
</evidence>
<feature type="compositionally biased region" description="Pro residues" evidence="1">
    <location>
        <begin position="121"/>
        <end position="131"/>
    </location>
</feature>
<dbReference type="Pfam" id="PF01551">
    <property type="entry name" value="Peptidase_M23"/>
    <property type="match status" value="1"/>
</dbReference>
<dbReference type="InterPro" id="IPR036779">
    <property type="entry name" value="LysM_dom_sf"/>
</dbReference>
<dbReference type="InterPro" id="IPR050570">
    <property type="entry name" value="Cell_wall_metabolism_enzyme"/>
</dbReference>
<organism evidence="3 4">
    <name type="scientific">Brevundimonas vesicularis</name>
    <name type="common">Pseudomonas vesicularis</name>
    <dbReference type="NCBI Taxonomy" id="41276"/>
    <lineage>
        <taxon>Bacteria</taxon>
        <taxon>Pseudomonadati</taxon>
        <taxon>Pseudomonadota</taxon>
        <taxon>Alphaproteobacteria</taxon>
        <taxon>Caulobacterales</taxon>
        <taxon>Caulobacteraceae</taxon>
        <taxon>Brevundimonas</taxon>
    </lineage>
</organism>
<feature type="region of interest" description="Disordered" evidence="1">
    <location>
        <begin position="52"/>
        <end position="139"/>
    </location>
</feature>
<evidence type="ECO:0000313" key="3">
    <source>
        <dbReference type="EMBL" id="SPU52541.1"/>
    </source>
</evidence>
<dbReference type="EMBL" id="UAQP01000005">
    <property type="protein sequence ID" value="SPU52541.1"/>
    <property type="molecule type" value="Genomic_DNA"/>
</dbReference>
<evidence type="ECO:0000313" key="4">
    <source>
        <dbReference type="Proteomes" id="UP000251186"/>
    </source>
</evidence>
<accession>A0A2X1CE85</accession>
<name>A0A2X1CE85_BREVE</name>
<dbReference type="SUPFAM" id="SSF54106">
    <property type="entry name" value="LysM domain"/>
    <property type="match status" value="1"/>
</dbReference>
<gene>
    <name evidence="3" type="primary">envC</name>
    <name evidence="3" type="ORF">NCTC11166_00874</name>
</gene>
<feature type="domain" description="LysM" evidence="2">
    <location>
        <begin position="146"/>
        <end position="190"/>
    </location>
</feature>
<dbReference type="AlphaFoldDB" id="A0A2X1CE85"/>
<proteinExistence type="predicted"/>
<dbReference type="SUPFAM" id="SSF51261">
    <property type="entry name" value="Duplicated hybrid motif"/>
    <property type="match status" value="1"/>
</dbReference>
<dbReference type="Pfam" id="PF01476">
    <property type="entry name" value="LysM"/>
    <property type="match status" value="1"/>
</dbReference>
<dbReference type="InterPro" id="IPR011055">
    <property type="entry name" value="Dup_hybrid_motif"/>
</dbReference>
<dbReference type="CDD" id="cd12797">
    <property type="entry name" value="M23_peptidase"/>
    <property type="match status" value="1"/>
</dbReference>
<reference evidence="3 4" key="1">
    <citation type="submission" date="2018-06" db="EMBL/GenBank/DDBJ databases">
        <authorList>
            <consortium name="Pathogen Informatics"/>
            <person name="Doyle S."/>
        </authorList>
    </citation>
    <scope>NUCLEOTIDE SEQUENCE [LARGE SCALE GENOMIC DNA]</scope>
    <source>
        <strain evidence="3 4">NCTC11166</strain>
    </source>
</reference>
<sequence length="379" mass="39005">MGRERAHRAGEFNHEWEQPVAMISGWMRAVLVAGAALSTAACISYPSEPRYSTHANPAPAYGPGQGAYPQQPTYPNAGQNPNQPYRPAPYESPPPATAPIGQVDGGALPPTVNVGPSQPTYQPPASQPPAYTPSYPSSSAPVRPGAAYVIQPGDTISGVGRRFQTPVQTLIDLNGLGPRGAITTGQRIILPEAAVDTGRDPYATGASPVGVLVPNNGAVPPPPPPPSGNAALPVQTRPVEQTNATGAAAGQPNLLWPVRGDIVRRFGPVGMGERNNGINIGASAGATVSASAAGRVAYVGSDLVGQGLTVLIVHANGWRTVYGHLGSATVKDGDDVRAGQQIGTVGLTAGDGRPSIHFETRQMRGDDPVAVDPLTVLPR</sequence>
<dbReference type="PANTHER" id="PTHR21666">
    <property type="entry name" value="PEPTIDASE-RELATED"/>
    <property type="match status" value="1"/>
</dbReference>
<protein>
    <submittedName>
        <fullName evidence="3">Septal ring factor</fullName>
    </submittedName>
</protein>
<dbReference type="Gene3D" id="2.70.70.10">
    <property type="entry name" value="Glucose Permease (Domain IIA)"/>
    <property type="match status" value="1"/>
</dbReference>
<dbReference type="Gene3D" id="3.10.350.10">
    <property type="entry name" value="LysM domain"/>
    <property type="match status" value="1"/>
</dbReference>
<dbReference type="InterPro" id="IPR016047">
    <property type="entry name" value="M23ase_b-sheet_dom"/>
</dbReference>
<evidence type="ECO:0000256" key="1">
    <source>
        <dbReference type="SAM" id="MobiDB-lite"/>
    </source>
</evidence>